<evidence type="ECO:0000313" key="2">
    <source>
        <dbReference type="Proteomes" id="UP000789901"/>
    </source>
</evidence>
<gene>
    <name evidence="1" type="ORF">GMARGA_LOCUS12263</name>
</gene>
<proteinExistence type="predicted"/>
<comment type="caution">
    <text evidence="1">The sequence shown here is derived from an EMBL/GenBank/DDBJ whole genome shotgun (WGS) entry which is preliminary data.</text>
</comment>
<dbReference type="Proteomes" id="UP000789901">
    <property type="component" value="Unassembled WGS sequence"/>
</dbReference>
<organism evidence="1 2">
    <name type="scientific">Gigaspora margarita</name>
    <dbReference type="NCBI Taxonomy" id="4874"/>
    <lineage>
        <taxon>Eukaryota</taxon>
        <taxon>Fungi</taxon>
        <taxon>Fungi incertae sedis</taxon>
        <taxon>Mucoromycota</taxon>
        <taxon>Glomeromycotina</taxon>
        <taxon>Glomeromycetes</taxon>
        <taxon>Diversisporales</taxon>
        <taxon>Gigasporaceae</taxon>
        <taxon>Gigaspora</taxon>
    </lineage>
</organism>
<sequence>QKKISNYTTTVVTCSFLPDGNSISSYSEYWPTKITTLTILLIFALSTTDNHAKIQITTNNPYLQTLISQTTDTHFLHNQRIDQMEWPLNLIVKISVSDSYHFSSYNSDTISWPNDNKNKLDKSNKLNDLNSSNISENIHDLDIASNSSFPDQALPCNIKIKDKDGLEKEYSNNYGLTTGTGNLKSHLRQVHRILPPEENNNNSCTVYTIQLALGDGFDIIEVSNLINKAKILNSYAGSKDKYHEKLHKLQAELNSQHQINLFQVIQELNEFAKLLYPFAQAISYIGECQYPMLGIMIPTLIKLSRHLREFYPTITSQVVKACCGKINQSMLSRWSEPSSHSLIAAFLDLRFKKMNYITFSKKEEPLLTFIL</sequence>
<protein>
    <submittedName>
        <fullName evidence="1">11739_t:CDS:1</fullName>
    </submittedName>
</protein>
<reference evidence="1 2" key="1">
    <citation type="submission" date="2021-06" db="EMBL/GenBank/DDBJ databases">
        <authorList>
            <person name="Kallberg Y."/>
            <person name="Tangrot J."/>
            <person name="Rosling A."/>
        </authorList>
    </citation>
    <scope>NUCLEOTIDE SEQUENCE [LARGE SCALE GENOMIC DNA]</scope>
    <source>
        <strain evidence="1 2">120-4 pot B 10/14</strain>
    </source>
</reference>
<accession>A0ABN7UYM2</accession>
<dbReference type="EMBL" id="CAJVQB010007432">
    <property type="protein sequence ID" value="CAG8703215.1"/>
    <property type="molecule type" value="Genomic_DNA"/>
</dbReference>
<name>A0ABN7UYM2_GIGMA</name>
<dbReference type="SUPFAM" id="SSF53098">
    <property type="entry name" value="Ribonuclease H-like"/>
    <property type="match status" value="1"/>
</dbReference>
<dbReference type="InterPro" id="IPR012337">
    <property type="entry name" value="RNaseH-like_sf"/>
</dbReference>
<evidence type="ECO:0000313" key="1">
    <source>
        <dbReference type="EMBL" id="CAG8703215.1"/>
    </source>
</evidence>
<feature type="non-terminal residue" evidence="1">
    <location>
        <position position="1"/>
    </location>
</feature>
<keyword evidence="2" id="KW-1185">Reference proteome</keyword>